<dbReference type="Proteomes" id="UP000287033">
    <property type="component" value="Unassembled WGS sequence"/>
</dbReference>
<dbReference type="AlphaFoldDB" id="A0A401SXX9"/>
<evidence type="ECO:0000313" key="2">
    <source>
        <dbReference type="EMBL" id="GCC35258.1"/>
    </source>
</evidence>
<name>A0A401SXX9_CHIPU</name>
<dbReference type="EMBL" id="BEZZ01000679">
    <property type="protein sequence ID" value="GCC35258.1"/>
    <property type="molecule type" value="Genomic_DNA"/>
</dbReference>
<feature type="compositionally biased region" description="Polar residues" evidence="1">
    <location>
        <begin position="65"/>
        <end position="82"/>
    </location>
</feature>
<keyword evidence="3" id="KW-1185">Reference proteome</keyword>
<gene>
    <name evidence="2" type="ORF">chiPu_0013741</name>
</gene>
<evidence type="ECO:0000256" key="1">
    <source>
        <dbReference type="SAM" id="MobiDB-lite"/>
    </source>
</evidence>
<sequence>MPRKAWITARTYPDGRECSRERPPKKAGLAVASQGTRALLEPPVRGYGLKPDPAAPLRPDGELQPCSSTFPSPTLLSGNNII</sequence>
<accession>A0A401SXX9</accession>
<evidence type="ECO:0000313" key="3">
    <source>
        <dbReference type="Proteomes" id="UP000287033"/>
    </source>
</evidence>
<feature type="region of interest" description="Disordered" evidence="1">
    <location>
        <begin position="42"/>
        <end position="82"/>
    </location>
</feature>
<reference evidence="2 3" key="1">
    <citation type="journal article" date="2018" name="Nat. Ecol. Evol.">
        <title>Shark genomes provide insights into elasmobranch evolution and the origin of vertebrates.</title>
        <authorList>
            <person name="Hara Y"/>
            <person name="Yamaguchi K"/>
            <person name="Onimaru K"/>
            <person name="Kadota M"/>
            <person name="Koyanagi M"/>
            <person name="Keeley SD"/>
            <person name="Tatsumi K"/>
            <person name="Tanaka K"/>
            <person name="Motone F"/>
            <person name="Kageyama Y"/>
            <person name="Nozu R"/>
            <person name="Adachi N"/>
            <person name="Nishimura O"/>
            <person name="Nakagawa R"/>
            <person name="Tanegashima C"/>
            <person name="Kiyatake I"/>
            <person name="Matsumoto R"/>
            <person name="Murakumo K"/>
            <person name="Nishida K"/>
            <person name="Terakita A"/>
            <person name="Kuratani S"/>
            <person name="Sato K"/>
            <person name="Hyodo S Kuraku.S."/>
        </authorList>
    </citation>
    <scope>NUCLEOTIDE SEQUENCE [LARGE SCALE GENOMIC DNA]</scope>
</reference>
<organism evidence="2 3">
    <name type="scientific">Chiloscyllium punctatum</name>
    <name type="common">Brownbanded bambooshark</name>
    <name type="synonym">Hemiscyllium punctatum</name>
    <dbReference type="NCBI Taxonomy" id="137246"/>
    <lineage>
        <taxon>Eukaryota</taxon>
        <taxon>Metazoa</taxon>
        <taxon>Chordata</taxon>
        <taxon>Craniata</taxon>
        <taxon>Vertebrata</taxon>
        <taxon>Chondrichthyes</taxon>
        <taxon>Elasmobranchii</taxon>
        <taxon>Galeomorphii</taxon>
        <taxon>Galeoidea</taxon>
        <taxon>Orectolobiformes</taxon>
        <taxon>Hemiscylliidae</taxon>
        <taxon>Chiloscyllium</taxon>
    </lineage>
</organism>
<protein>
    <submittedName>
        <fullName evidence="2">Uncharacterized protein</fullName>
    </submittedName>
</protein>
<proteinExistence type="predicted"/>
<comment type="caution">
    <text evidence="2">The sequence shown here is derived from an EMBL/GenBank/DDBJ whole genome shotgun (WGS) entry which is preliminary data.</text>
</comment>